<proteinExistence type="predicted"/>
<feature type="compositionally biased region" description="Basic and acidic residues" evidence="1">
    <location>
        <begin position="191"/>
        <end position="207"/>
    </location>
</feature>
<name>A0A0A9Z166_LYGHE</name>
<feature type="region of interest" description="Disordered" evidence="1">
    <location>
        <begin position="90"/>
        <end position="135"/>
    </location>
</feature>
<accession>A0A0A9Z166</accession>
<protein>
    <submittedName>
        <fullName evidence="2">Ferric reduction oxidase 4</fullName>
    </submittedName>
</protein>
<organism evidence="2">
    <name type="scientific">Lygus hesperus</name>
    <name type="common">Western plant bug</name>
    <dbReference type="NCBI Taxonomy" id="30085"/>
    <lineage>
        <taxon>Eukaryota</taxon>
        <taxon>Metazoa</taxon>
        <taxon>Ecdysozoa</taxon>
        <taxon>Arthropoda</taxon>
        <taxon>Hexapoda</taxon>
        <taxon>Insecta</taxon>
        <taxon>Pterygota</taxon>
        <taxon>Neoptera</taxon>
        <taxon>Paraneoptera</taxon>
        <taxon>Hemiptera</taxon>
        <taxon>Heteroptera</taxon>
        <taxon>Panheteroptera</taxon>
        <taxon>Cimicomorpha</taxon>
        <taxon>Miridae</taxon>
        <taxon>Mirini</taxon>
        <taxon>Lygus</taxon>
    </lineage>
</organism>
<feature type="region of interest" description="Disordered" evidence="1">
    <location>
        <begin position="321"/>
        <end position="342"/>
    </location>
</feature>
<evidence type="ECO:0000256" key="1">
    <source>
        <dbReference type="SAM" id="MobiDB-lite"/>
    </source>
</evidence>
<feature type="compositionally biased region" description="Basic residues" evidence="1">
    <location>
        <begin position="41"/>
        <end position="57"/>
    </location>
</feature>
<gene>
    <name evidence="2" type="primary">FRO4</name>
    <name evidence="2" type="ORF">CM83_50836</name>
</gene>
<feature type="region of interest" description="Disordered" evidence="1">
    <location>
        <begin position="1"/>
        <end position="68"/>
    </location>
</feature>
<dbReference type="AlphaFoldDB" id="A0A0A9Z166"/>
<dbReference type="EMBL" id="GBHO01006521">
    <property type="protein sequence ID" value="JAG37083.1"/>
    <property type="molecule type" value="Transcribed_RNA"/>
</dbReference>
<evidence type="ECO:0000313" key="2">
    <source>
        <dbReference type="EMBL" id="JAG37083.1"/>
    </source>
</evidence>
<sequence length="374" mass="41783">RSRGSYRRVKESSDASTLVMSTGMEVTASGPGESLQEGGNKPRRRGRPPGSRGRKPANRSGLSPLKAVCGPAVDNVADFRIPEYLVDQLETGPPETFNIGELDYTDGPRTLDSSPEPHQQGRRRRKSVRPIKSRRKRGEGIAYMKWLRRNRREKPTRRSKRVTVKSEMIEFTDEQLQKMQCSEVIDLDSETESRTRTESEEKNEDSISKILEQSSDDCYTSSSEYQPLVGDEMAALTATHCLSSSSYQLQDDQMVGTQTNCEHDPYAHVVSSPRDCLSSSVGVSLPDDYQMATPSATPFGCDEHPLSESSSSINRVYMRPAEEEPSGDLTPEDTTPHTFDDELYIKPEKMDSPLSPEPFRHSDPVIIDTIVLSD</sequence>
<feature type="non-terminal residue" evidence="2">
    <location>
        <position position="1"/>
    </location>
</feature>
<feature type="compositionally biased region" description="Basic residues" evidence="1">
    <location>
        <begin position="120"/>
        <end position="135"/>
    </location>
</feature>
<feature type="region of interest" description="Disordered" evidence="1">
    <location>
        <begin position="184"/>
        <end position="209"/>
    </location>
</feature>
<reference evidence="2" key="2">
    <citation type="submission" date="2014-07" db="EMBL/GenBank/DDBJ databases">
        <authorList>
            <person name="Hull J."/>
        </authorList>
    </citation>
    <scope>NUCLEOTIDE SEQUENCE</scope>
</reference>
<reference evidence="2" key="1">
    <citation type="journal article" date="2014" name="PLoS ONE">
        <title>Transcriptome-Based Identification of ABC Transporters in the Western Tarnished Plant Bug Lygus hesperus.</title>
        <authorList>
            <person name="Hull J.J."/>
            <person name="Chaney K."/>
            <person name="Geib S.M."/>
            <person name="Fabrick J.A."/>
            <person name="Brent C.S."/>
            <person name="Walsh D."/>
            <person name="Lavine L.C."/>
        </authorList>
    </citation>
    <scope>NUCLEOTIDE SEQUENCE</scope>
</reference>